<dbReference type="AlphaFoldDB" id="A0A196S7J5"/>
<sequence>MQQAALRYRHSAYQLGIVSLTHHWIFLRSTVFRDDSASMRSSATAATCTLSGVRVSFAKKRICSLLCANHFLVLSITFPL</sequence>
<proteinExistence type="predicted"/>
<accession>A0A196S7J5</accession>
<organism evidence="1 2">
    <name type="scientific">Blastocystis sp. subtype 1 (strain ATCC 50177 / NandII)</name>
    <dbReference type="NCBI Taxonomy" id="478820"/>
    <lineage>
        <taxon>Eukaryota</taxon>
        <taxon>Sar</taxon>
        <taxon>Stramenopiles</taxon>
        <taxon>Bigyra</taxon>
        <taxon>Opalozoa</taxon>
        <taxon>Opalinata</taxon>
        <taxon>Blastocystidae</taxon>
        <taxon>Blastocystis</taxon>
    </lineage>
</organism>
<gene>
    <name evidence="1" type="ORF">AV274_5318</name>
</gene>
<dbReference type="Proteomes" id="UP000078348">
    <property type="component" value="Unassembled WGS sequence"/>
</dbReference>
<evidence type="ECO:0000313" key="2">
    <source>
        <dbReference type="Proteomes" id="UP000078348"/>
    </source>
</evidence>
<dbReference type="EMBL" id="LXWW01000479">
    <property type="protein sequence ID" value="OAO13025.1"/>
    <property type="molecule type" value="Genomic_DNA"/>
</dbReference>
<name>A0A196S7J5_BLAHN</name>
<evidence type="ECO:0000313" key="1">
    <source>
        <dbReference type="EMBL" id="OAO13025.1"/>
    </source>
</evidence>
<reference evidence="1 2" key="1">
    <citation type="submission" date="2016-05" db="EMBL/GenBank/DDBJ databases">
        <title>Nuclear genome of Blastocystis sp. subtype 1 NandII.</title>
        <authorList>
            <person name="Gentekaki E."/>
            <person name="Curtis B."/>
            <person name="Stairs C."/>
            <person name="Eme L."/>
            <person name="Herman E."/>
            <person name="Klimes V."/>
            <person name="Arias M.C."/>
            <person name="Elias M."/>
            <person name="Hilliou F."/>
            <person name="Klute M."/>
            <person name="Malik S.-B."/>
            <person name="Pightling A."/>
            <person name="Rachubinski R."/>
            <person name="Salas D."/>
            <person name="Schlacht A."/>
            <person name="Suga H."/>
            <person name="Archibald J."/>
            <person name="Ball S.G."/>
            <person name="Clark G."/>
            <person name="Dacks J."/>
            <person name="Van Der Giezen M."/>
            <person name="Tsaousis A."/>
            <person name="Roger A."/>
        </authorList>
    </citation>
    <scope>NUCLEOTIDE SEQUENCE [LARGE SCALE GENOMIC DNA]</scope>
    <source>
        <strain evidence="2">ATCC 50177 / NandII</strain>
    </source>
</reference>
<comment type="caution">
    <text evidence="1">The sequence shown here is derived from an EMBL/GenBank/DDBJ whole genome shotgun (WGS) entry which is preliminary data.</text>
</comment>
<keyword evidence="2" id="KW-1185">Reference proteome</keyword>
<protein>
    <submittedName>
        <fullName evidence="1">Uncharacterized protein</fullName>
    </submittedName>
</protein>